<dbReference type="Gene3D" id="3.30.710.10">
    <property type="entry name" value="Potassium Channel Kv1.1, Chain A"/>
    <property type="match status" value="1"/>
</dbReference>
<evidence type="ECO:0000313" key="2">
    <source>
        <dbReference type="EMBL" id="SMQ51109.1"/>
    </source>
</evidence>
<feature type="domain" description="BTB" evidence="1">
    <location>
        <begin position="27"/>
        <end position="94"/>
    </location>
</feature>
<proteinExistence type="predicted"/>
<organism evidence="2 3">
    <name type="scientific">Zymoseptoria tritici (strain ST99CH_3D7)</name>
    <dbReference type="NCBI Taxonomy" id="1276538"/>
    <lineage>
        <taxon>Eukaryota</taxon>
        <taxon>Fungi</taxon>
        <taxon>Dikarya</taxon>
        <taxon>Ascomycota</taxon>
        <taxon>Pezizomycotina</taxon>
        <taxon>Dothideomycetes</taxon>
        <taxon>Dothideomycetidae</taxon>
        <taxon>Mycosphaerellales</taxon>
        <taxon>Mycosphaerellaceae</taxon>
        <taxon>Zymoseptoria</taxon>
    </lineage>
</organism>
<evidence type="ECO:0000259" key="1">
    <source>
        <dbReference type="PROSITE" id="PS50097"/>
    </source>
</evidence>
<dbReference type="Proteomes" id="UP000215127">
    <property type="component" value="Chromosome 5"/>
</dbReference>
<dbReference type="Pfam" id="PF00651">
    <property type="entry name" value="BTB"/>
    <property type="match status" value="1"/>
</dbReference>
<dbReference type="InterPro" id="IPR000210">
    <property type="entry name" value="BTB/POZ_dom"/>
</dbReference>
<keyword evidence="3" id="KW-1185">Reference proteome</keyword>
<dbReference type="SUPFAM" id="SSF54695">
    <property type="entry name" value="POZ domain"/>
    <property type="match status" value="1"/>
</dbReference>
<sequence>MASLDDEESRSAFRERFAKYYDNDRLSDFTISCGVRTWKVHKFVLSVHSDVLEASCSGEFKEAKDGILDLSEYSITEVENFIYYLYNWTYNIIGWGSTTYLEDLLLHVDMVIMGDKYLVPGLVALAERKFSESLDELFEEEKYAVLAEVALKAYNSPHATTKMRSHLVNAVIELDPGQFSGEAILQTMRLQAEFAADIFLAMQKKLREAEAKATRAGARH</sequence>
<dbReference type="PANTHER" id="PTHR47843:SF5">
    <property type="entry name" value="BTB_POZ DOMAIN PROTEIN"/>
    <property type="match status" value="1"/>
</dbReference>
<dbReference type="InterPro" id="IPR011333">
    <property type="entry name" value="SKP1/BTB/POZ_sf"/>
</dbReference>
<reference evidence="2 3" key="1">
    <citation type="submission" date="2016-06" db="EMBL/GenBank/DDBJ databases">
        <authorList>
            <person name="Kjaerup R.B."/>
            <person name="Dalgaard T.S."/>
            <person name="Juul-Madsen H.R."/>
        </authorList>
    </citation>
    <scope>NUCLEOTIDE SEQUENCE [LARGE SCALE GENOMIC DNA]</scope>
</reference>
<dbReference type="EMBL" id="LT853696">
    <property type="protein sequence ID" value="SMQ51109.1"/>
    <property type="molecule type" value="Genomic_DNA"/>
</dbReference>
<dbReference type="PROSITE" id="PS50097">
    <property type="entry name" value="BTB"/>
    <property type="match status" value="1"/>
</dbReference>
<name>A0A1X7RUP5_ZYMT9</name>
<dbReference type="STRING" id="1276538.A0A1X7RUP5"/>
<gene>
    <name evidence="2" type="ORF">ZT3D7_G6262</name>
</gene>
<dbReference type="AlphaFoldDB" id="A0A1X7RUP5"/>
<accession>A0A1X7RUP5</accession>
<dbReference type="PANTHER" id="PTHR47843">
    <property type="entry name" value="BTB DOMAIN-CONTAINING PROTEIN-RELATED"/>
    <property type="match status" value="1"/>
</dbReference>
<evidence type="ECO:0000313" key="3">
    <source>
        <dbReference type="Proteomes" id="UP000215127"/>
    </source>
</evidence>
<protein>
    <recommendedName>
        <fullName evidence="1">BTB domain-containing protein</fullName>
    </recommendedName>
</protein>
<dbReference type="CDD" id="cd18186">
    <property type="entry name" value="BTB_POZ_ZBTB_KLHL-like"/>
    <property type="match status" value="1"/>
</dbReference>